<dbReference type="InterPro" id="IPR058163">
    <property type="entry name" value="LysR-type_TF_proteobact-type"/>
</dbReference>
<dbReference type="Proteomes" id="UP000581135">
    <property type="component" value="Unassembled WGS sequence"/>
</dbReference>
<dbReference type="GO" id="GO:0003700">
    <property type="term" value="F:DNA-binding transcription factor activity"/>
    <property type="evidence" value="ECO:0007669"/>
    <property type="project" value="InterPro"/>
</dbReference>
<dbReference type="SUPFAM" id="SSF46785">
    <property type="entry name" value="Winged helix' DNA-binding domain"/>
    <property type="match status" value="1"/>
</dbReference>
<reference evidence="6 7" key="1">
    <citation type="submission" date="2020-08" db="EMBL/GenBank/DDBJ databases">
        <title>Genomic Encyclopedia of Type Strains, Phase III (KMG-III): the genomes of soil and plant-associated and newly described type strains.</title>
        <authorList>
            <person name="Whitman W."/>
        </authorList>
    </citation>
    <scope>NUCLEOTIDE SEQUENCE [LARGE SCALE GENOMIC DNA]</scope>
    <source>
        <strain evidence="6 7">CECT 8803</strain>
    </source>
</reference>
<accession>A0A839T0F1</accession>
<dbReference type="InterPro" id="IPR036388">
    <property type="entry name" value="WH-like_DNA-bd_sf"/>
</dbReference>
<feature type="domain" description="HTH lysR-type" evidence="5">
    <location>
        <begin position="6"/>
        <end position="63"/>
    </location>
</feature>
<dbReference type="PRINTS" id="PR00039">
    <property type="entry name" value="HTHLYSR"/>
</dbReference>
<dbReference type="FunFam" id="1.10.10.10:FF:000038">
    <property type="entry name" value="Glycine cleavage system transcriptional activator"/>
    <property type="match status" value="1"/>
</dbReference>
<keyword evidence="3" id="KW-0238">DNA-binding</keyword>
<evidence type="ECO:0000256" key="1">
    <source>
        <dbReference type="ARBA" id="ARBA00009437"/>
    </source>
</evidence>
<dbReference type="Pfam" id="PF00126">
    <property type="entry name" value="HTH_1"/>
    <property type="match status" value="1"/>
</dbReference>
<sequence length="300" mass="34041">MYSKLPSLNVLRTFDAAARLKSFKKAADELHVTPTAVSHQIKTLEEGLGTRLFERQIRAVKLTRDGELLSDTTFNVFRQINETVNDIVGSKEMLTISTTSSFASMWLVPNLEKFYEANPGIDVSIQTGEQKIDVMRDRRIDLAISYGQYDPAQPHASKLVTEKFGMYATPAYLDKFTNLNDAQLLETEWVNKSLPPIAWEALINQQGREESQANYTVRRFDQEHHVIQAALAGQGIALVSSILVRNAVKEQWLVPFSNNALQGEFIGLTYYLVVPPRNQRNKNVVAFTEWLFPEIQKSLF</sequence>
<comment type="caution">
    <text evidence="6">The sequence shown here is derived from an EMBL/GenBank/DDBJ whole genome shotgun (WGS) entry which is preliminary data.</text>
</comment>
<dbReference type="GO" id="GO:0043565">
    <property type="term" value="F:sequence-specific DNA binding"/>
    <property type="evidence" value="ECO:0007669"/>
    <property type="project" value="TreeGrafter"/>
</dbReference>
<dbReference type="GO" id="GO:0006351">
    <property type="term" value="P:DNA-templated transcription"/>
    <property type="evidence" value="ECO:0007669"/>
    <property type="project" value="TreeGrafter"/>
</dbReference>
<dbReference type="SUPFAM" id="SSF53850">
    <property type="entry name" value="Periplasmic binding protein-like II"/>
    <property type="match status" value="1"/>
</dbReference>
<dbReference type="Pfam" id="PF03466">
    <property type="entry name" value="LysR_substrate"/>
    <property type="match status" value="1"/>
</dbReference>
<evidence type="ECO:0000256" key="2">
    <source>
        <dbReference type="ARBA" id="ARBA00023015"/>
    </source>
</evidence>
<dbReference type="PANTHER" id="PTHR30537">
    <property type="entry name" value="HTH-TYPE TRANSCRIPTIONAL REGULATOR"/>
    <property type="match status" value="1"/>
</dbReference>
<dbReference type="PROSITE" id="PS50931">
    <property type="entry name" value="HTH_LYSR"/>
    <property type="match status" value="1"/>
</dbReference>
<organism evidence="6 7">
    <name type="scientific">Limibacillus halophilus</name>
    <dbReference type="NCBI Taxonomy" id="1579333"/>
    <lineage>
        <taxon>Bacteria</taxon>
        <taxon>Pseudomonadati</taxon>
        <taxon>Pseudomonadota</taxon>
        <taxon>Alphaproteobacteria</taxon>
        <taxon>Rhodospirillales</taxon>
        <taxon>Rhodovibrionaceae</taxon>
        <taxon>Limibacillus</taxon>
    </lineage>
</organism>
<dbReference type="Gene3D" id="1.10.10.10">
    <property type="entry name" value="Winged helix-like DNA-binding domain superfamily/Winged helix DNA-binding domain"/>
    <property type="match status" value="1"/>
</dbReference>
<evidence type="ECO:0000313" key="7">
    <source>
        <dbReference type="Proteomes" id="UP000581135"/>
    </source>
</evidence>
<dbReference type="InterPro" id="IPR005119">
    <property type="entry name" value="LysR_subst-bd"/>
</dbReference>
<keyword evidence="2" id="KW-0805">Transcription regulation</keyword>
<dbReference type="EMBL" id="JACHXA010000010">
    <property type="protein sequence ID" value="MBB3066815.1"/>
    <property type="molecule type" value="Genomic_DNA"/>
</dbReference>
<dbReference type="PANTHER" id="PTHR30537:SF26">
    <property type="entry name" value="GLYCINE CLEAVAGE SYSTEM TRANSCRIPTIONAL ACTIVATOR"/>
    <property type="match status" value="1"/>
</dbReference>
<dbReference type="Gene3D" id="3.40.190.10">
    <property type="entry name" value="Periplasmic binding protein-like II"/>
    <property type="match status" value="2"/>
</dbReference>
<keyword evidence="4" id="KW-0804">Transcription</keyword>
<proteinExistence type="inferred from homology"/>
<dbReference type="InterPro" id="IPR036390">
    <property type="entry name" value="WH_DNA-bd_sf"/>
</dbReference>
<comment type="similarity">
    <text evidence="1">Belongs to the LysR transcriptional regulatory family.</text>
</comment>
<evidence type="ECO:0000313" key="6">
    <source>
        <dbReference type="EMBL" id="MBB3066815.1"/>
    </source>
</evidence>
<dbReference type="RefSeq" id="WP_183417633.1">
    <property type="nucleotide sequence ID" value="NZ_JACHXA010000010.1"/>
</dbReference>
<evidence type="ECO:0000256" key="4">
    <source>
        <dbReference type="ARBA" id="ARBA00023163"/>
    </source>
</evidence>
<dbReference type="AlphaFoldDB" id="A0A839T0F1"/>
<keyword evidence="7" id="KW-1185">Reference proteome</keyword>
<gene>
    <name evidence="6" type="ORF">FHR98_003125</name>
</gene>
<evidence type="ECO:0000259" key="5">
    <source>
        <dbReference type="PROSITE" id="PS50931"/>
    </source>
</evidence>
<name>A0A839T0F1_9PROT</name>
<dbReference type="InterPro" id="IPR000847">
    <property type="entry name" value="LysR_HTH_N"/>
</dbReference>
<protein>
    <submittedName>
        <fullName evidence="6">LysR family glycine cleavage system transcriptional activator</fullName>
    </submittedName>
</protein>
<evidence type="ECO:0000256" key="3">
    <source>
        <dbReference type="ARBA" id="ARBA00023125"/>
    </source>
</evidence>